<evidence type="ECO:0000259" key="1">
    <source>
        <dbReference type="Pfam" id="PF15534"/>
    </source>
</evidence>
<sequence length="116" mass="13016">MLLATVHKKEASFSFSEFMDIIFVNSRTGKTVNCWTFPAGRNNILQEHHLWGRVVSDPSDWSQVSTVMSRTMVQGGEGAYKSVFMKTLRVGDETVVVTYTRLPNGTIKISDGWVAK</sequence>
<organism evidence="2 3">
    <name type="scientific">Paenibacillus sabuli</name>
    <dbReference type="NCBI Taxonomy" id="2772509"/>
    <lineage>
        <taxon>Bacteria</taxon>
        <taxon>Bacillati</taxon>
        <taxon>Bacillota</taxon>
        <taxon>Bacilli</taxon>
        <taxon>Bacillales</taxon>
        <taxon>Paenibacillaceae</taxon>
        <taxon>Paenibacillus</taxon>
    </lineage>
</organism>
<dbReference type="EMBL" id="JACXIZ010000013">
    <property type="protein sequence ID" value="MBD2844976.1"/>
    <property type="molecule type" value="Genomic_DNA"/>
</dbReference>
<dbReference type="Proteomes" id="UP000621560">
    <property type="component" value="Unassembled WGS sequence"/>
</dbReference>
<name>A0A927BQP6_9BACL</name>
<accession>A0A927BQP6</accession>
<dbReference type="AlphaFoldDB" id="A0A927BQP6"/>
<dbReference type="Pfam" id="PF15534">
    <property type="entry name" value="Ntox35"/>
    <property type="match status" value="1"/>
</dbReference>
<dbReference type="InterPro" id="IPR029109">
    <property type="entry name" value="Ntox35"/>
</dbReference>
<evidence type="ECO:0000313" key="2">
    <source>
        <dbReference type="EMBL" id="MBD2844976.1"/>
    </source>
</evidence>
<proteinExistence type="predicted"/>
<evidence type="ECO:0000313" key="3">
    <source>
        <dbReference type="Proteomes" id="UP000621560"/>
    </source>
</evidence>
<keyword evidence="3" id="KW-1185">Reference proteome</keyword>
<gene>
    <name evidence="2" type="ORF">IDH44_07225</name>
</gene>
<comment type="caution">
    <text evidence="2">The sequence shown here is derived from an EMBL/GenBank/DDBJ whole genome shotgun (WGS) entry which is preliminary data.</text>
</comment>
<reference evidence="2" key="1">
    <citation type="submission" date="2020-09" db="EMBL/GenBank/DDBJ databases">
        <title>A novel bacterium of genus Paenibacillus, isolated from South China Sea.</title>
        <authorList>
            <person name="Huang H."/>
            <person name="Mo K."/>
            <person name="Hu Y."/>
        </authorList>
    </citation>
    <scope>NUCLEOTIDE SEQUENCE</scope>
    <source>
        <strain evidence="2">IB182496</strain>
    </source>
</reference>
<protein>
    <recommendedName>
        <fullName evidence="1">Bacterial toxin 35 domain-containing protein</fullName>
    </recommendedName>
</protein>
<feature type="domain" description="Bacterial toxin 35" evidence="1">
    <location>
        <begin position="42"/>
        <end position="114"/>
    </location>
</feature>